<evidence type="ECO:0000313" key="2">
    <source>
        <dbReference type="EMBL" id="OLP91010.1"/>
    </source>
</evidence>
<feature type="region of interest" description="Disordered" evidence="1">
    <location>
        <begin position="210"/>
        <end position="274"/>
    </location>
</feature>
<reference evidence="2 3" key="1">
    <citation type="submission" date="2016-02" db="EMBL/GenBank/DDBJ databases">
        <title>Genome analysis of coral dinoflagellate symbionts highlights evolutionary adaptations to a symbiotic lifestyle.</title>
        <authorList>
            <person name="Aranda M."/>
            <person name="Li Y."/>
            <person name="Liew Y.J."/>
            <person name="Baumgarten S."/>
            <person name="Simakov O."/>
            <person name="Wilson M."/>
            <person name="Piel J."/>
            <person name="Ashoor H."/>
            <person name="Bougouffa S."/>
            <person name="Bajic V.B."/>
            <person name="Ryu T."/>
            <person name="Ravasi T."/>
            <person name="Bayer T."/>
            <person name="Micklem G."/>
            <person name="Kim H."/>
            <person name="Bhak J."/>
            <person name="Lajeunesse T.C."/>
            <person name="Voolstra C.R."/>
        </authorList>
    </citation>
    <scope>NUCLEOTIDE SEQUENCE [LARGE SCALE GENOMIC DNA]</scope>
    <source>
        <strain evidence="2 3">CCMP2467</strain>
    </source>
</reference>
<evidence type="ECO:0000256" key="1">
    <source>
        <dbReference type="SAM" id="MobiDB-lite"/>
    </source>
</evidence>
<dbReference type="SUPFAM" id="SSF51294">
    <property type="entry name" value="Hedgehog/intein (Hint) domain"/>
    <property type="match status" value="1"/>
</dbReference>
<protein>
    <recommendedName>
        <fullName evidence="4">Hint domain-containing protein</fullName>
    </recommendedName>
</protein>
<feature type="region of interest" description="Disordered" evidence="1">
    <location>
        <begin position="420"/>
        <end position="446"/>
    </location>
</feature>
<feature type="compositionally biased region" description="Basic residues" evidence="1">
    <location>
        <begin position="612"/>
        <end position="623"/>
    </location>
</feature>
<dbReference type="AlphaFoldDB" id="A0A1Q9D784"/>
<dbReference type="InterPro" id="IPR036844">
    <property type="entry name" value="Hint_dom_sf"/>
</dbReference>
<gene>
    <name evidence="2" type="ORF">AK812_SmicGene27344</name>
</gene>
<feature type="compositionally biased region" description="Basic and acidic residues" evidence="1">
    <location>
        <begin position="212"/>
        <end position="246"/>
    </location>
</feature>
<dbReference type="Proteomes" id="UP000186817">
    <property type="component" value="Unassembled WGS sequence"/>
</dbReference>
<dbReference type="OrthoDB" id="443599at2759"/>
<dbReference type="Gene3D" id="2.170.16.10">
    <property type="entry name" value="Hedgehog/Intein (Hint) domain"/>
    <property type="match status" value="1"/>
</dbReference>
<keyword evidence="3" id="KW-1185">Reference proteome</keyword>
<comment type="caution">
    <text evidence="2">The sequence shown here is derived from an EMBL/GenBank/DDBJ whole genome shotgun (WGS) entry which is preliminary data.</text>
</comment>
<dbReference type="EMBL" id="LSRX01000684">
    <property type="protein sequence ID" value="OLP91010.1"/>
    <property type="molecule type" value="Genomic_DNA"/>
</dbReference>
<evidence type="ECO:0008006" key="4">
    <source>
        <dbReference type="Google" id="ProtNLM"/>
    </source>
</evidence>
<evidence type="ECO:0000313" key="3">
    <source>
        <dbReference type="Proteomes" id="UP000186817"/>
    </source>
</evidence>
<name>A0A1Q9D784_SYMMI</name>
<accession>A0A1Q9D784</accession>
<sequence>MEELALLLRCLVQLPDGPTTVKVFQTPEGVRYYVSPSTSNRVPIPCAAMPQQSEAEFLHVLTEVPAGWPLATVIDAFARLAAYPPCCHNTTRALQAVSHRLAELWASQPAEAEAWLQQCRELYAKELAGKATRPEQLQEALLRHGAARRHGGAQYGKYCRGWRFSEAALLRGEPRGSAAEREELVALYLQFSQTRDRCRELAERLAVAESQETARKRQKLEEETSERRRLEAELHQSREEGRELRNRLAAAEAEVSSRDAELQAARSESAKSKEQCEEFATRAAAAEAGVAGMQKELRQVQEENGKCQERCEEFATRLQAAEAEASEHADTKQRLARAEADVAERRLEMQRLEMENLSLKDGSQRAETGQSTELRVEKAVLQDRCEQLQRQLAEARGQLKVLWQERGMYQERLRQLAEMNKKQESHHHRHPAFHPPGTAPSDTAFGDQEWDLVDDIASVLSGSSGCSVQQNCFMLDAIFKCRMDVFREGSDLQKGSQVLAGDGETVLEVVEISKEARTKKVVDLQAGAATLRVTPDHPVQVPDENGQAGCRLYMPAGKLKVGDFVMLDSGEPVALTTAETLPMECKVLKIVFKPDLPVAIFSSPSCILSKGHRKLQNRRSVRGRGKEPADPIDEGASIPDTAAGEYMD</sequence>
<proteinExistence type="predicted"/>
<feature type="region of interest" description="Disordered" evidence="1">
    <location>
        <begin position="612"/>
        <end position="648"/>
    </location>
</feature>
<organism evidence="2 3">
    <name type="scientific">Symbiodinium microadriaticum</name>
    <name type="common">Dinoflagellate</name>
    <name type="synonym">Zooxanthella microadriatica</name>
    <dbReference type="NCBI Taxonomy" id="2951"/>
    <lineage>
        <taxon>Eukaryota</taxon>
        <taxon>Sar</taxon>
        <taxon>Alveolata</taxon>
        <taxon>Dinophyceae</taxon>
        <taxon>Suessiales</taxon>
        <taxon>Symbiodiniaceae</taxon>
        <taxon>Symbiodinium</taxon>
    </lineage>
</organism>